<dbReference type="OrthoDB" id="40611at2"/>
<protein>
    <submittedName>
        <fullName evidence="1">ATP-grasp domain-containing protein</fullName>
    </submittedName>
</protein>
<dbReference type="Proteomes" id="UP000234456">
    <property type="component" value="Unassembled WGS sequence"/>
</dbReference>
<dbReference type="AlphaFoldDB" id="A0A2N4TUD1"/>
<evidence type="ECO:0000313" key="2">
    <source>
        <dbReference type="Proteomes" id="UP000234456"/>
    </source>
</evidence>
<accession>A0A2N4TUD1</accession>
<evidence type="ECO:0000313" key="1">
    <source>
        <dbReference type="EMBL" id="PLC43330.1"/>
    </source>
</evidence>
<sequence length="385" mass="42281">MPNVLILGGRAPVALDHARRFAHQGWTVCIADSIPCQISGASRAVSATFRIASPRHAPAQFAADLARIVRERSIDLLVPTCEEVFFVSRYRHHLPHHVRVLAEDFDKLRAVHSKWTFLELAQDCGADVPVSARVRTLDEARAWAAGRAVVLKPEFSRFGVHVRPYRNGIPDDAPLLADLGAWVVQTLVAGQEFCSYSVADRGRLVAHALYRPDWRMSTSASFYFAPARIDGVRHFVANFARKLDFTGQLSFDWIQQADGRVSPLECNPRATSGCHLFGLDDALPAALAGTLDGCIEPSPGVPRMAAAVMASAGLFDALRHGTLRQWRHDWRAATDVIARPGDHGPLWGGVRDLAAYARMAIAQGCNMREAATQDIEWDGQALPEV</sequence>
<dbReference type="Gene3D" id="3.40.50.20">
    <property type="match status" value="1"/>
</dbReference>
<dbReference type="EMBL" id="PKQE01000001">
    <property type="protein sequence ID" value="PLC43330.1"/>
    <property type="molecule type" value="Genomic_DNA"/>
</dbReference>
<dbReference type="Gene3D" id="3.30.470.20">
    <property type="entry name" value="ATP-grasp fold, B domain"/>
    <property type="match status" value="1"/>
</dbReference>
<dbReference type="RefSeq" id="WP_102063995.1">
    <property type="nucleotide sequence ID" value="NZ_PKQE01000001.1"/>
</dbReference>
<name>A0A2N4TUD1_RALPI</name>
<reference evidence="1 2" key="1">
    <citation type="submission" date="2017-12" db="EMBL/GenBank/DDBJ databases">
        <title>Draft genome sequence of Ralstonia pickettii 52.</title>
        <authorList>
            <person name="Zheng B."/>
        </authorList>
    </citation>
    <scope>NUCLEOTIDE SEQUENCE [LARGE SCALE GENOMIC DNA]</scope>
    <source>
        <strain evidence="1 2">52</strain>
    </source>
</reference>
<gene>
    <name evidence="1" type="ORF">C0Q88_00970</name>
</gene>
<organism evidence="1 2">
    <name type="scientific">Ralstonia pickettii</name>
    <name type="common">Burkholderia pickettii</name>
    <dbReference type="NCBI Taxonomy" id="329"/>
    <lineage>
        <taxon>Bacteria</taxon>
        <taxon>Pseudomonadati</taxon>
        <taxon>Pseudomonadota</taxon>
        <taxon>Betaproteobacteria</taxon>
        <taxon>Burkholderiales</taxon>
        <taxon>Burkholderiaceae</taxon>
        <taxon>Ralstonia</taxon>
    </lineage>
</organism>
<proteinExistence type="predicted"/>
<dbReference type="SUPFAM" id="SSF56059">
    <property type="entry name" value="Glutathione synthetase ATP-binding domain-like"/>
    <property type="match status" value="1"/>
</dbReference>
<comment type="caution">
    <text evidence="1">The sequence shown here is derived from an EMBL/GenBank/DDBJ whole genome shotgun (WGS) entry which is preliminary data.</text>
</comment>